<dbReference type="EMBL" id="QWFX01000005">
    <property type="protein sequence ID" value="RIJ33108.1"/>
    <property type="molecule type" value="Genomic_DNA"/>
</dbReference>
<name>A0A399RPI5_9PROT</name>
<keyword evidence="6" id="KW-1185">Reference proteome</keyword>
<sequence length="350" mass="38020">MAACQGEQSASDQPRAERAVKIVSYSVTYRTETTRVEAVGTARARSSATIYPETAGEVTQVNFEAGDYVTKGDVLVQLEARAERLDVEEAEVALRDAQRTIDRYNRASTPGVIAGNEMDRAQAAYDTAKVQLDIARDALARRTVKAPFSGHVGLTDIDPGARITTSTVITRLDARDILFVDFPVPEQTFGRIQTGDIFEVEPFSDPSQTYEAEVLTVDSAIDATTRAYTVRAAIDNSNDRLRPGMSFRIGFDLPGQRYPTVPEESIVWGGDGAFLWKVEDGRADRVPVTIVSRDAGMVLVKAELPEGTWIVEQGVQKVRQGTPVETPGRSQTIAGPGDERREGGPSAALP</sequence>
<accession>A0A399RPI5</accession>
<dbReference type="PROSITE" id="PS50268">
    <property type="entry name" value="CADHERIN_2"/>
    <property type="match status" value="1"/>
</dbReference>
<evidence type="ECO:0000256" key="3">
    <source>
        <dbReference type="SAM" id="MobiDB-lite"/>
    </source>
</evidence>
<dbReference type="GO" id="GO:0005509">
    <property type="term" value="F:calcium ion binding"/>
    <property type="evidence" value="ECO:0007669"/>
    <property type="project" value="InterPro"/>
</dbReference>
<dbReference type="GO" id="GO:0007156">
    <property type="term" value="P:homophilic cell adhesion via plasma membrane adhesion molecules"/>
    <property type="evidence" value="ECO:0007669"/>
    <property type="project" value="InterPro"/>
</dbReference>
<feature type="region of interest" description="Disordered" evidence="3">
    <location>
        <begin position="320"/>
        <end position="350"/>
    </location>
</feature>
<reference evidence="5 6" key="1">
    <citation type="submission" date="2018-08" db="EMBL/GenBank/DDBJ databases">
        <title>Henriciella mobilis sp. nov., isolated from seawater.</title>
        <authorList>
            <person name="Cheng H."/>
            <person name="Wu Y.-H."/>
            <person name="Xu X.-W."/>
            <person name="Guo L.-L."/>
        </authorList>
    </citation>
    <scope>NUCLEOTIDE SEQUENCE [LARGE SCALE GENOMIC DNA]</scope>
    <source>
        <strain evidence="5 6">JN25</strain>
    </source>
</reference>
<evidence type="ECO:0000313" key="6">
    <source>
        <dbReference type="Proteomes" id="UP000266385"/>
    </source>
</evidence>
<dbReference type="Gene3D" id="2.40.30.170">
    <property type="match status" value="1"/>
</dbReference>
<feature type="coiled-coil region" evidence="2">
    <location>
        <begin position="80"/>
        <end position="138"/>
    </location>
</feature>
<evidence type="ECO:0000256" key="1">
    <source>
        <dbReference type="ARBA" id="ARBA00009477"/>
    </source>
</evidence>
<dbReference type="Pfam" id="PF25973">
    <property type="entry name" value="BSH_CzcB"/>
    <property type="match status" value="1"/>
</dbReference>
<keyword evidence="2" id="KW-0175">Coiled coil</keyword>
<dbReference type="Gene3D" id="2.40.50.100">
    <property type="match status" value="1"/>
</dbReference>
<dbReference type="AlphaFoldDB" id="A0A399RPI5"/>
<dbReference type="Gene3D" id="2.40.420.20">
    <property type="match status" value="1"/>
</dbReference>
<dbReference type="GO" id="GO:1990281">
    <property type="term" value="C:efflux pump complex"/>
    <property type="evidence" value="ECO:0007669"/>
    <property type="project" value="TreeGrafter"/>
</dbReference>
<proteinExistence type="inferred from homology"/>
<comment type="caution">
    <text evidence="5">The sequence shown here is derived from an EMBL/GenBank/DDBJ whole genome shotgun (WGS) entry which is preliminary data.</text>
</comment>
<dbReference type="InterPro" id="IPR058792">
    <property type="entry name" value="Beta-barrel_RND_2"/>
</dbReference>
<protein>
    <submittedName>
        <fullName evidence="5">Efflux RND transporter periplasmic adaptor subunit</fullName>
    </submittedName>
</protein>
<dbReference type="OrthoDB" id="9806939at2"/>
<dbReference type="GO" id="GO:0015562">
    <property type="term" value="F:efflux transmembrane transporter activity"/>
    <property type="evidence" value="ECO:0007669"/>
    <property type="project" value="TreeGrafter"/>
</dbReference>
<evidence type="ECO:0000256" key="2">
    <source>
        <dbReference type="SAM" id="Coils"/>
    </source>
</evidence>
<dbReference type="Gene3D" id="1.10.287.470">
    <property type="entry name" value="Helix hairpin bin"/>
    <property type="match status" value="1"/>
</dbReference>
<dbReference type="InterPro" id="IPR002126">
    <property type="entry name" value="Cadherin-like_dom"/>
</dbReference>
<dbReference type="NCBIfam" id="TIGR01730">
    <property type="entry name" value="RND_mfp"/>
    <property type="match status" value="1"/>
</dbReference>
<dbReference type="Pfam" id="PF25954">
    <property type="entry name" value="Beta-barrel_RND_2"/>
    <property type="match status" value="1"/>
</dbReference>
<dbReference type="InterPro" id="IPR006143">
    <property type="entry name" value="RND_pump_MFP"/>
</dbReference>
<gene>
    <name evidence="5" type="ORF">D1223_04505</name>
</gene>
<comment type="similarity">
    <text evidence="1">Belongs to the membrane fusion protein (MFP) (TC 8.A.1) family.</text>
</comment>
<dbReference type="RefSeq" id="WP_119375186.1">
    <property type="nucleotide sequence ID" value="NZ_QWFX01000005.1"/>
</dbReference>
<organism evidence="5 6">
    <name type="scientific">Henriciella mobilis</name>
    <dbReference type="NCBI Taxonomy" id="2305467"/>
    <lineage>
        <taxon>Bacteria</taxon>
        <taxon>Pseudomonadati</taxon>
        <taxon>Pseudomonadota</taxon>
        <taxon>Alphaproteobacteria</taxon>
        <taxon>Hyphomonadales</taxon>
        <taxon>Hyphomonadaceae</taxon>
        <taxon>Henriciella</taxon>
    </lineage>
</organism>
<feature type="domain" description="Cadherin" evidence="4">
    <location>
        <begin position="126"/>
        <end position="245"/>
    </location>
</feature>
<dbReference type="PANTHER" id="PTHR30469:SF11">
    <property type="entry name" value="BLL4320 PROTEIN"/>
    <property type="match status" value="1"/>
</dbReference>
<evidence type="ECO:0000313" key="5">
    <source>
        <dbReference type="EMBL" id="RIJ33108.1"/>
    </source>
</evidence>
<evidence type="ECO:0000259" key="4">
    <source>
        <dbReference type="PROSITE" id="PS50268"/>
    </source>
</evidence>
<dbReference type="PANTHER" id="PTHR30469">
    <property type="entry name" value="MULTIDRUG RESISTANCE PROTEIN MDTA"/>
    <property type="match status" value="1"/>
</dbReference>
<dbReference type="SUPFAM" id="SSF111369">
    <property type="entry name" value="HlyD-like secretion proteins"/>
    <property type="match status" value="1"/>
</dbReference>
<dbReference type="InterPro" id="IPR058647">
    <property type="entry name" value="BSH_CzcB-like"/>
</dbReference>
<dbReference type="Proteomes" id="UP000266385">
    <property type="component" value="Unassembled WGS sequence"/>
</dbReference>